<keyword evidence="3" id="KW-1185">Reference proteome</keyword>
<keyword evidence="1" id="KW-1133">Transmembrane helix</keyword>
<keyword evidence="1" id="KW-0812">Transmembrane</keyword>
<comment type="caution">
    <text evidence="2">The sequence shown here is derived from an EMBL/GenBank/DDBJ whole genome shotgun (WGS) entry which is preliminary data.</text>
</comment>
<sequence>MANVNRLVKNAETARPRSWAQFAPWLALWGCAGIIRALLLYASLWIELQAAADIVVWAASAVTAVGVLAWLLRSSKEARSGALQTALPVLMVLASVCLLDYVHAVDSFFMPMFRTLVLAVAFVYTGVVASAAC</sequence>
<reference evidence="2 3" key="1">
    <citation type="submission" date="2014-12" db="EMBL/GenBank/DDBJ databases">
        <title>Draft genome sequence of Paenibacillus kamchatkensis strain B-2647.</title>
        <authorList>
            <person name="Karlyshev A.V."/>
            <person name="Kudryashova E.B."/>
        </authorList>
    </citation>
    <scope>NUCLEOTIDE SEQUENCE [LARGE SCALE GENOMIC DNA]</scope>
    <source>
        <strain evidence="2 3">VKM B-2647</strain>
    </source>
</reference>
<dbReference type="Proteomes" id="UP000031967">
    <property type="component" value="Unassembled WGS sequence"/>
</dbReference>
<dbReference type="RefSeq" id="WP_041044917.1">
    <property type="nucleotide sequence ID" value="NZ_JXAK01000002.1"/>
</dbReference>
<feature type="transmembrane region" description="Helical" evidence="1">
    <location>
        <begin position="54"/>
        <end position="73"/>
    </location>
</feature>
<feature type="transmembrane region" description="Helical" evidence="1">
    <location>
        <begin position="85"/>
        <end position="102"/>
    </location>
</feature>
<dbReference type="EMBL" id="JXAK01000002">
    <property type="protein sequence ID" value="KIL42216.1"/>
    <property type="molecule type" value="Genomic_DNA"/>
</dbReference>
<feature type="transmembrane region" description="Helical" evidence="1">
    <location>
        <begin position="108"/>
        <end position="132"/>
    </location>
</feature>
<evidence type="ECO:0000256" key="1">
    <source>
        <dbReference type="SAM" id="Phobius"/>
    </source>
</evidence>
<evidence type="ECO:0000313" key="3">
    <source>
        <dbReference type="Proteomes" id="UP000031967"/>
    </source>
</evidence>
<gene>
    <name evidence="2" type="ORF">SD70_01300</name>
</gene>
<evidence type="ECO:0000313" key="2">
    <source>
        <dbReference type="EMBL" id="KIL42216.1"/>
    </source>
</evidence>
<feature type="transmembrane region" description="Helical" evidence="1">
    <location>
        <begin position="22"/>
        <end position="42"/>
    </location>
</feature>
<accession>A0ABR5AMN9</accession>
<name>A0ABR5AMN9_9BACL</name>
<protein>
    <submittedName>
        <fullName evidence="2">Uncharacterized protein</fullName>
    </submittedName>
</protein>
<proteinExistence type="predicted"/>
<organism evidence="2 3">
    <name type="scientific">Gordoniibacillus kamchatkensis</name>
    <dbReference type="NCBI Taxonomy" id="1590651"/>
    <lineage>
        <taxon>Bacteria</taxon>
        <taxon>Bacillati</taxon>
        <taxon>Bacillota</taxon>
        <taxon>Bacilli</taxon>
        <taxon>Bacillales</taxon>
        <taxon>Paenibacillaceae</taxon>
        <taxon>Gordoniibacillus</taxon>
    </lineage>
</organism>
<keyword evidence="1" id="KW-0472">Membrane</keyword>